<proteinExistence type="predicted"/>
<sequence length="208" mass="22159">MKTKAIKIALSSTLLLVGLAPTMNSHTVKAQSLNQTQTPEKNQLTSTLKIKIDKYVTVSNNKFILDSRANNSLTAKELATANTYITQSNNMISENNLIIDKNTKVAKGNITVEGISTRSAAKGVNSIKVYWWGAKVFLNSHQAEALKQAAIAGGSTGLGGMFGGIGGATAGAAIGGYLASIASNYPITRGIWLDYNIFTRSITNFGWQ</sequence>
<organism evidence="2 3">
    <name type="scientific">Staphylococcus ratti</name>
    <dbReference type="NCBI Taxonomy" id="2892440"/>
    <lineage>
        <taxon>Bacteria</taxon>
        <taxon>Bacillati</taxon>
        <taxon>Bacillota</taxon>
        <taxon>Bacilli</taxon>
        <taxon>Bacillales</taxon>
        <taxon>Staphylococcaceae</taxon>
        <taxon>Staphylococcus</taxon>
    </lineage>
</organism>
<feature type="signal peptide" evidence="1">
    <location>
        <begin position="1"/>
        <end position="30"/>
    </location>
</feature>
<keyword evidence="1" id="KW-0732">Signal</keyword>
<dbReference type="RefSeq" id="WP_229292101.1">
    <property type="nucleotide sequence ID" value="NZ_CP086654.1"/>
</dbReference>
<name>A0ABY3PBD6_9STAP</name>
<evidence type="ECO:0000256" key="1">
    <source>
        <dbReference type="SAM" id="SignalP"/>
    </source>
</evidence>
<protein>
    <submittedName>
        <fullName evidence="2">Uncharacterized protein</fullName>
    </submittedName>
</protein>
<reference evidence="2 3" key="1">
    <citation type="journal article" date="2022" name="Pathogens">
        <title>Staphylococcus ratti sp. nov. Isolated from a Lab Rat.</title>
        <authorList>
            <person name="Kovarovic V."/>
            <person name="Sedlacek I."/>
            <person name="Petras P."/>
            <person name="Kralova S."/>
            <person name="Maslanova I."/>
            <person name="Svec P."/>
            <person name="Neumann-Schaal M."/>
            <person name="Botka T."/>
            <person name="Gelbicova T."/>
            <person name="Stankova E."/>
            <person name="Doskar J."/>
            <person name="Pantucek R."/>
        </authorList>
    </citation>
    <scope>NUCLEOTIDE SEQUENCE [LARGE SCALE GENOMIC DNA]</scope>
    <source>
        <strain evidence="2 3">CCM 9025</strain>
    </source>
</reference>
<dbReference type="Proteomes" id="UP001197626">
    <property type="component" value="Chromosome"/>
</dbReference>
<gene>
    <name evidence="2" type="ORF">LN051_08440</name>
</gene>
<evidence type="ECO:0000313" key="3">
    <source>
        <dbReference type="Proteomes" id="UP001197626"/>
    </source>
</evidence>
<evidence type="ECO:0000313" key="2">
    <source>
        <dbReference type="EMBL" id="UEX89594.1"/>
    </source>
</evidence>
<accession>A0ABY3PBD6</accession>
<keyword evidence="3" id="KW-1185">Reference proteome</keyword>
<feature type="chain" id="PRO_5047036231" evidence="1">
    <location>
        <begin position="31"/>
        <end position="208"/>
    </location>
</feature>
<dbReference type="EMBL" id="CP086654">
    <property type="protein sequence ID" value="UEX89594.1"/>
    <property type="molecule type" value="Genomic_DNA"/>
</dbReference>